<feature type="transmembrane region" description="Helical" evidence="1">
    <location>
        <begin position="88"/>
        <end position="108"/>
    </location>
</feature>
<accession>A0A3P6ULS0</accession>
<keyword evidence="3" id="KW-1185">Reference proteome</keyword>
<name>A0A3P6ULS0_CYLGO</name>
<gene>
    <name evidence="2" type="ORF">CGOC_LOCUS7432</name>
</gene>
<evidence type="ECO:0000313" key="3">
    <source>
        <dbReference type="Proteomes" id="UP000271889"/>
    </source>
</evidence>
<keyword evidence="1" id="KW-0472">Membrane</keyword>
<keyword evidence="1" id="KW-0812">Transmembrane</keyword>
<evidence type="ECO:0000313" key="2">
    <source>
        <dbReference type="EMBL" id="VDK78231.1"/>
    </source>
</evidence>
<dbReference type="OrthoDB" id="5791753at2759"/>
<dbReference type="EMBL" id="UYRV01025846">
    <property type="protein sequence ID" value="VDK78231.1"/>
    <property type="molecule type" value="Genomic_DNA"/>
</dbReference>
<protein>
    <submittedName>
        <fullName evidence="2">Uncharacterized protein</fullName>
    </submittedName>
</protein>
<reference evidence="2 3" key="1">
    <citation type="submission" date="2018-11" db="EMBL/GenBank/DDBJ databases">
        <authorList>
            <consortium name="Pathogen Informatics"/>
        </authorList>
    </citation>
    <scope>NUCLEOTIDE SEQUENCE [LARGE SCALE GENOMIC DNA]</scope>
</reference>
<dbReference type="AlphaFoldDB" id="A0A3P6ULS0"/>
<proteinExistence type="predicted"/>
<keyword evidence="1" id="KW-1133">Transmembrane helix</keyword>
<dbReference type="Proteomes" id="UP000271889">
    <property type="component" value="Unassembled WGS sequence"/>
</dbReference>
<feature type="transmembrane region" description="Helical" evidence="1">
    <location>
        <begin position="16"/>
        <end position="34"/>
    </location>
</feature>
<sequence>MAVFRSFRDEHPLKEFIFTAFFLSTIISLAGAVTKKAIIDWSPNGEPFRDPMPDHAALVELHLRDRIVFVCDSNVPAVIYRVCSSKKVVFFLLIMFFTFSLASIPFSLSCKHSTSAVILPAYSLAQLSN</sequence>
<organism evidence="2 3">
    <name type="scientific">Cylicostephanus goldi</name>
    <name type="common">Nematode worm</name>
    <dbReference type="NCBI Taxonomy" id="71465"/>
    <lineage>
        <taxon>Eukaryota</taxon>
        <taxon>Metazoa</taxon>
        <taxon>Ecdysozoa</taxon>
        <taxon>Nematoda</taxon>
        <taxon>Chromadorea</taxon>
        <taxon>Rhabditida</taxon>
        <taxon>Rhabditina</taxon>
        <taxon>Rhabditomorpha</taxon>
        <taxon>Strongyloidea</taxon>
        <taxon>Strongylidae</taxon>
        <taxon>Cylicostephanus</taxon>
    </lineage>
</organism>
<evidence type="ECO:0000256" key="1">
    <source>
        <dbReference type="SAM" id="Phobius"/>
    </source>
</evidence>